<feature type="domain" description="Surface-adhesin protein E-like" evidence="2">
    <location>
        <begin position="23"/>
        <end position="136"/>
    </location>
</feature>
<dbReference type="RefSeq" id="WP_184640007.1">
    <property type="nucleotide sequence ID" value="NZ_JACIFZ010000004.1"/>
</dbReference>
<feature type="chain" id="PRO_5032561613" description="Surface-adhesin protein E-like domain-containing protein" evidence="1">
    <location>
        <begin position="20"/>
        <end position="155"/>
    </location>
</feature>
<reference evidence="3 4" key="1">
    <citation type="submission" date="2020-08" db="EMBL/GenBank/DDBJ databases">
        <title>Genomic Encyclopedia of Type Strains, Phase IV (KMG-V): Genome sequencing to study the core and pangenomes of soil and plant-associated prokaryotes.</title>
        <authorList>
            <person name="Whitman W."/>
        </authorList>
    </citation>
    <scope>NUCLEOTIDE SEQUENCE [LARGE SCALE GENOMIC DNA]</scope>
    <source>
        <strain evidence="3 4">34/80</strain>
    </source>
</reference>
<gene>
    <name evidence="3" type="ORF">GGD71_003819</name>
</gene>
<evidence type="ECO:0000259" key="2">
    <source>
        <dbReference type="Pfam" id="PF16747"/>
    </source>
</evidence>
<evidence type="ECO:0000313" key="3">
    <source>
        <dbReference type="EMBL" id="MBB4223037.1"/>
    </source>
</evidence>
<proteinExistence type="predicted"/>
<dbReference type="Proteomes" id="UP000524450">
    <property type="component" value="Unassembled WGS sequence"/>
</dbReference>
<dbReference type="EMBL" id="JACIFZ010000004">
    <property type="protein sequence ID" value="MBB4223037.1"/>
    <property type="molecule type" value="Genomic_DNA"/>
</dbReference>
<organism evidence="3 4">
    <name type="scientific">Variovorax guangxiensis</name>
    <dbReference type="NCBI Taxonomy" id="1775474"/>
    <lineage>
        <taxon>Bacteria</taxon>
        <taxon>Pseudomonadati</taxon>
        <taxon>Pseudomonadota</taxon>
        <taxon>Betaproteobacteria</taxon>
        <taxon>Burkholderiales</taxon>
        <taxon>Comamonadaceae</taxon>
        <taxon>Variovorax</taxon>
    </lineage>
</organism>
<keyword evidence="1" id="KW-0732">Signal</keyword>
<protein>
    <recommendedName>
        <fullName evidence="2">Surface-adhesin protein E-like domain-containing protein</fullName>
    </recommendedName>
</protein>
<dbReference type="AlphaFoldDB" id="A0A840FVB3"/>
<evidence type="ECO:0000313" key="4">
    <source>
        <dbReference type="Proteomes" id="UP000524450"/>
    </source>
</evidence>
<dbReference type="Pfam" id="PF16747">
    <property type="entry name" value="Adhesin_E"/>
    <property type="match status" value="1"/>
</dbReference>
<accession>A0A840FVB3</accession>
<sequence>MKRIPLLCLALLASTGVRAEWLTLTGTPGDAASSYVQVDPSSIEVDGSRRNVALRMNLREGRLNRDGVRFRSFQGVATVDCDARSARYVSASYFSLPNFVGEPVQVKHFEEGDVRPVTLPGAPTEMAARMVNAACAVRPKQAPRSEDAGGESPPR</sequence>
<evidence type="ECO:0000256" key="1">
    <source>
        <dbReference type="SAM" id="SignalP"/>
    </source>
</evidence>
<feature type="signal peptide" evidence="1">
    <location>
        <begin position="1"/>
        <end position="19"/>
    </location>
</feature>
<comment type="caution">
    <text evidence="3">The sequence shown here is derived from an EMBL/GenBank/DDBJ whole genome shotgun (WGS) entry which is preliminary data.</text>
</comment>
<dbReference type="InterPro" id="IPR031939">
    <property type="entry name" value="Adhesin_E-like"/>
</dbReference>
<name>A0A840FVB3_9BURK</name>